<dbReference type="Pfam" id="PF02810">
    <property type="entry name" value="SEC-C"/>
    <property type="match status" value="1"/>
</dbReference>
<dbReference type="InterPro" id="IPR024047">
    <property type="entry name" value="MM3350-like_sf"/>
</dbReference>
<dbReference type="NCBIfam" id="TIGR02292">
    <property type="entry name" value="ygfB_yecA"/>
    <property type="match status" value="1"/>
</dbReference>
<dbReference type="InterPro" id="IPR036255">
    <property type="entry name" value="YgfB-like_sf"/>
</dbReference>
<dbReference type="InterPro" id="IPR004027">
    <property type="entry name" value="SEC_C_motif"/>
</dbReference>
<dbReference type="SUPFAM" id="SSF103642">
    <property type="entry name" value="Sec-C motif"/>
    <property type="match status" value="1"/>
</dbReference>
<dbReference type="Gene3D" id="1.20.120.740">
    <property type="entry name" value="YgfB uncharacterised protein family UPF0149, PF03695"/>
    <property type="match status" value="1"/>
</dbReference>
<dbReference type="Gene3D" id="3.10.450.50">
    <property type="match status" value="1"/>
</dbReference>
<dbReference type="SUPFAM" id="SSF101327">
    <property type="entry name" value="YgfB-like"/>
    <property type="match status" value="1"/>
</dbReference>
<accession>A0A7X1ZE37</accession>
<dbReference type="EMBL" id="WIVE01000017">
    <property type="protein sequence ID" value="MQX36364.1"/>
    <property type="molecule type" value="Genomic_DNA"/>
</dbReference>
<evidence type="ECO:0000259" key="2">
    <source>
        <dbReference type="Pfam" id="PF07929"/>
    </source>
</evidence>
<keyword evidence="4" id="KW-1185">Reference proteome</keyword>
<sequence length="1007" mass="108170">MPGIVQLKITLRDVKPPVWRRVQMSEDASLSDLHDVIQAAMGWDNAHLHMFEVGDQRYTDDPVLREEGTWDGRVQDGARCTLKKIMKKGCKSVSYTYDFGDDWRHKIDIEKRLDAEPGVEYPRVVKGKGACPPEDIGGAPGYDMFRTIVADPAHPQHDEMVEWFGYDADFDAQAFDLAATDLRLEPLRAGVRKDASGRATKTPESGAMTERPNMTADADDGDGFIAAALASLRDGAAGGVAQQQAIRALMAHPSAAGGLVRRLLTSGDPDPAVLRLIEMVLYEARLDMEGNGRHGRPCLDRIEAAIGAVVKVEDGLSISGVLGLVRAYVQADLSPPDGLSALAVSEADDVDPDDRVAMEQAMQEAVGNVLAEVESPEALRDVFRELLAGFPDEARGELAAMIAGRSEDSIPKLCLYWLLDPLADVRLAAAVALRDRMARTPLDRSMMGLLIAARRWMPADAARDAVDQTISAGRGGLVAVDADMRPRSVSEGAPVIEELATSIPDGAGAQQFGILVRRGQGLALAMVLTKAGFGVKDAFVIEGDPEETRAMFDALRAEANASVDLATLTVMIGAALGEGQALGHPPAPGLLDVLDLLALDPIDPLSAAPEDWAARADPDGVVAKASAQKRGRLVNESEDWRVTQPLAAGWFETDADMRSRIDESRTETEARRAVLSCVERRRAFWAIQSFKGAMILAADNQPRLAQSFTAVGLALMDGRPLTKIPIMESIVDATLDFHEADGLGEGLGLDGPDPDDLHLDGIGFEGADLDAPEPDRPRESTLADLMDILGSGALAPPDLAAIDRLQDFLDGPNSPDSIMSLSELDGYLFSVVIPEPPPPMQAWLPVIWDGDQLSDDNPMETADALSTILRRFSQIRTGLESKDPALGVIVWSDTDGKRLVSDWCRGFLEGMTLFEQEWGPIIASAPEVTASIMLGVEGPDFDQPPGLSAKQLAEARASLPDQLLPIARTLWDLSRGSAAPARTGPKVGRNAPCPCGSGKKYKKCCMP</sequence>
<reference evidence="3 4" key="1">
    <citation type="submission" date="2019-10" db="EMBL/GenBank/DDBJ databases">
        <title>Draft whole-genome sequence of the purple nonsulfur photosynthetic bacterium Roseospira navarrensis DSM 15114.</title>
        <authorList>
            <person name="Kyndt J.A."/>
            <person name="Meyer T.E."/>
        </authorList>
    </citation>
    <scope>NUCLEOTIDE SEQUENCE [LARGE SCALE GENOMIC DNA]</scope>
    <source>
        <strain evidence="3 4">DSM 15114</strain>
    </source>
</reference>
<dbReference type="InterPro" id="IPR011978">
    <property type="entry name" value="YgfB-like"/>
</dbReference>
<feature type="domain" description="Plasmid pRiA4b Orf3-like" evidence="2">
    <location>
        <begin position="4"/>
        <end position="178"/>
    </location>
</feature>
<dbReference type="Pfam" id="PF03695">
    <property type="entry name" value="UPF0149"/>
    <property type="match status" value="1"/>
</dbReference>
<evidence type="ECO:0000313" key="3">
    <source>
        <dbReference type="EMBL" id="MQX36364.1"/>
    </source>
</evidence>
<name>A0A7X1ZE37_9PROT</name>
<protein>
    <submittedName>
        <fullName evidence="3">UPF0149 family protein</fullName>
    </submittedName>
</protein>
<comment type="caution">
    <text evidence="3">The sequence shown here is derived from an EMBL/GenBank/DDBJ whole genome shotgun (WGS) entry which is preliminary data.</text>
</comment>
<organism evidence="3 4">
    <name type="scientific">Roseospira navarrensis</name>
    <dbReference type="NCBI Taxonomy" id="140058"/>
    <lineage>
        <taxon>Bacteria</taxon>
        <taxon>Pseudomonadati</taxon>
        <taxon>Pseudomonadota</taxon>
        <taxon>Alphaproteobacteria</taxon>
        <taxon>Rhodospirillales</taxon>
        <taxon>Rhodospirillaceae</taxon>
        <taxon>Roseospira</taxon>
    </lineage>
</organism>
<dbReference type="InterPro" id="IPR012912">
    <property type="entry name" value="Plasmid_pRiA4b_Orf3-like"/>
</dbReference>
<dbReference type="PANTHER" id="PTHR41878">
    <property type="entry name" value="LEXA REPRESSOR-RELATED"/>
    <property type="match status" value="1"/>
</dbReference>
<gene>
    <name evidence="3" type="ORF">GHC57_07510</name>
</gene>
<dbReference type="Gene3D" id="3.10.290.30">
    <property type="entry name" value="MM3350-like"/>
    <property type="match status" value="1"/>
</dbReference>
<dbReference type="SUPFAM" id="SSF159941">
    <property type="entry name" value="MM3350-like"/>
    <property type="match status" value="1"/>
</dbReference>
<evidence type="ECO:0000256" key="1">
    <source>
        <dbReference type="SAM" id="MobiDB-lite"/>
    </source>
</evidence>
<dbReference type="Pfam" id="PF07929">
    <property type="entry name" value="PRiA4_ORF3"/>
    <property type="match status" value="1"/>
</dbReference>
<proteinExistence type="predicted"/>
<feature type="region of interest" description="Disordered" evidence="1">
    <location>
        <begin position="193"/>
        <end position="217"/>
    </location>
</feature>
<dbReference type="AlphaFoldDB" id="A0A7X1ZE37"/>
<dbReference type="OrthoDB" id="1551443at2"/>
<dbReference type="Proteomes" id="UP000434582">
    <property type="component" value="Unassembled WGS sequence"/>
</dbReference>
<dbReference type="PANTHER" id="PTHR41878:SF1">
    <property type="entry name" value="TNPR PROTEIN"/>
    <property type="match status" value="1"/>
</dbReference>
<evidence type="ECO:0000313" key="4">
    <source>
        <dbReference type="Proteomes" id="UP000434582"/>
    </source>
</evidence>
<dbReference type="RefSeq" id="WP_153342791.1">
    <property type="nucleotide sequence ID" value="NZ_WIVE01000017.1"/>
</dbReference>